<dbReference type="AlphaFoldDB" id="A0A914L2S4"/>
<reference evidence="2" key="1">
    <citation type="submission" date="2022-11" db="UniProtKB">
        <authorList>
            <consortium name="WormBaseParasite"/>
        </authorList>
    </citation>
    <scope>IDENTIFICATION</scope>
</reference>
<evidence type="ECO:0000313" key="2">
    <source>
        <dbReference type="WBParaSite" id="Minc3s00228g08071"/>
    </source>
</evidence>
<sequence>MQPKRIQWPPKHQTTYRPELKEKNFLLGNKRENGDETNGPAIVVQMVLLSVAHVKKNHPSILDILYIVSYVINHLTTSTSKFNCIHSSCRFC</sequence>
<dbReference type="Proteomes" id="UP000887563">
    <property type="component" value="Unplaced"/>
</dbReference>
<name>A0A914L2S4_MELIC</name>
<keyword evidence="1" id="KW-1185">Reference proteome</keyword>
<protein>
    <submittedName>
        <fullName evidence="2">Uncharacterized protein</fullName>
    </submittedName>
</protein>
<organism evidence="1 2">
    <name type="scientific">Meloidogyne incognita</name>
    <name type="common">Southern root-knot nematode worm</name>
    <name type="synonym">Oxyuris incognita</name>
    <dbReference type="NCBI Taxonomy" id="6306"/>
    <lineage>
        <taxon>Eukaryota</taxon>
        <taxon>Metazoa</taxon>
        <taxon>Ecdysozoa</taxon>
        <taxon>Nematoda</taxon>
        <taxon>Chromadorea</taxon>
        <taxon>Rhabditida</taxon>
        <taxon>Tylenchina</taxon>
        <taxon>Tylenchomorpha</taxon>
        <taxon>Tylenchoidea</taxon>
        <taxon>Meloidogynidae</taxon>
        <taxon>Meloidogyninae</taxon>
        <taxon>Meloidogyne</taxon>
        <taxon>Meloidogyne incognita group</taxon>
    </lineage>
</organism>
<dbReference type="WBParaSite" id="Minc3s00228g08071">
    <property type="protein sequence ID" value="Minc3s00228g08071"/>
    <property type="gene ID" value="Minc3s00228g08071"/>
</dbReference>
<evidence type="ECO:0000313" key="1">
    <source>
        <dbReference type="Proteomes" id="UP000887563"/>
    </source>
</evidence>
<accession>A0A914L2S4</accession>
<proteinExistence type="predicted"/>